<keyword evidence="1" id="KW-0812">Transmembrane</keyword>
<feature type="transmembrane region" description="Helical" evidence="1">
    <location>
        <begin position="27"/>
        <end position="44"/>
    </location>
</feature>
<organism evidence="2 3">
    <name type="scientific">Meloidogyne incognita</name>
    <name type="common">Southern root-knot nematode worm</name>
    <name type="synonym">Oxyuris incognita</name>
    <dbReference type="NCBI Taxonomy" id="6306"/>
    <lineage>
        <taxon>Eukaryota</taxon>
        <taxon>Metazoa</taxon>
        <taxon>Ecdysozoa</taxon>
        <taxon>Nematoda</taxon>
        <taxon>Chromadorea</taxon>
        <taxon>Rhabditida</taxon>
        <taxon>Tylenchina</taxon>
        <taxon>Tylenchomorpha</taxon>
        <taxon>Tylenchoidea</taxon>
        <taxon>Meloidogynidae</taxon>
        <taxon>Meloidogyninae</taxon>
        <taxon>Meloidogyne</taxon>
        <taxon>Meloidogyne incognita group</taxon>
    </lineage>
</organism>
<sequence>MHKYQLIPTNNIKNTKIKLPNVLSKRFFKIIILIILLILFYLFFNQHKNKVNLKNSLPYVPQINYNNITIKEAYSQMNIIQKLMYLRGIYKYYSASFLQKQLIDKQKAALVGDLVFCFTGYVSVLFLLLNREEL</sequence>
<reference evidence="3" key="1">
    <citation type="submission" date="2022-11" db="UniProtKB">
        <authorList>
            <consortium name="WormBaseParasite"/>
        </authorList>
    </citation>
    <scope>IDENTIFICATION</scope>
</reference>
<dbReference type="Proteomes" id="UP000887563">
    <property type="component" value="Unplaced"/>
</dbReference>
<protein>
    <submittedName>
        <fullName evidence="3">Uncharacterized protein</fullName>
    </submittedName>
</protein>
<keyword evidence="1" id="KW-0472">Membrane</keyword>
<feature type="transmembrane region" description="Helical" evidence="1">
    <location>
        <begin position="108"/>
        <end position="129"/>
    </location>
</feature>
<proteinExistence type="predicted"/>
<accession>A0A914L2D0</accession>
<dbReference type="WBParaSite" id="Minc3s00188g07124">
    <property type="protein sequence ID" value="Minc3s00188g07124"/>
    <property type="gene ID" value="Minc3s00188g07124"/>
</dbReference>
<evidence type="ECO:0000313" key="3">
    <source>
        <dbReference type="WBParaSite" id="Minc3s00188g07124"/>
    </source>
</evidence>
<keyword evidence="1" id="KW-1133">Transmembrane helix</keyword>
<evidence type="ECO:0000313" key="2">
    <source>
        <dbReference type="Proteomes" id="UP000887563"/>
    </source>
</evidence>
<evidence type="ECO:0000256" key="1">
    <source>
        <dbReference type="SAM" id="Phobius"/>
    </source>
</evidence>
<keyword evidence="2" id="KW-1185">Reference proteome</keyword>
<name>A0A914L2D0_MELIC</name>
<dbReference type="AlphaFoldDB" id="A0A914L2D0"/>